<dbReference type="EnsemblPlants" id="evm.model.03.194">
    <property type="protein sequence ID" value="cds.evm.model.03.194"/>
    <property type="gene ID" value="evm.TU.03.194"/>
</dbReference>
<proteinExistence type="predicted"/>
<dbReference type="PANTHER" id="PTHR34145:SF28">
    <property type="entry name" value="F-BOX DOMAIN-CONTAINING PROTEIN"/>
    <property type="match status" value="1"/>
</dbReference>
<dbReference type="Gramene" id="evm.model.03.194">
    <property type="protein sequence ID" value="cds.evm.model.03.194"/>
    <property type="gene ID" value="evm.TU.03.194"/>
</dbReference>
<feature type="domain" description="F-box" evidence="1">
    <location>
        <begin position="16"/>
        <end position="64"/>
    </location>
</feature>
<dbReference type="OrthoDB" id="1848700at2759"/>
<dbReference type="Gene3D" id="3.80.10.10">
    <property type="entry name" value="Ribonuclease Inhibitor"/>
    <property type="match status" value="1"/>
</dbReference>
<dbReference type="InterPro" id="IPR053781">
    <property type="entry name" value="F-box_AtFBL13-like"/>
</dbReference>
<dbReference type="SUPFAM" id="SSF81383">
    <property type="entry name" value="F-box domain"/>
    <property type="match status" value="1"/>
</dbReference>
<dbReference type="PANTHER" id="PTHR34145">
    <property type="entry name" value="OS02G0105600 PROTEIN"/>
    <property type="match status" value="1"/>
</dbReference>
<dbReference type="InterPro" id="IPR001810">
    <property type="entry name" value="F-box_dom"/>
</dbReference>
<reference evidence="2" key="2">
    <citation type="submission" date="2021-03" db="UniProtKB">
        <authorList>
            <consortium name="EnsemblPlants"/>
        </authorList>
    </citation>
    <scope>IDENTIFICATION</scope>
</reference>
<dbReference type="Gene3D" id="1.20.1280.50">
    <property type="match status" value="1"/>
</dbReference>
<dbReference type="InterPro" id="IPR053772">
    <property type="entry name" value="At1g61320/At1g61330-like"/>
</dbReference>
<accession>A0A803P796</accession>
<dbReference type="EMBL" id="UZAU01000246">
    <property type="status" value="NOT_ANNOTATED_CDS"/>
    <property type="molecule type" value="Genomic_DNA"/>
</dbReference>
<evidence type="ECO:0000313" key="3">
    <source>
        <dbReference type="Proteomes" id="UP000596661"/>
    </source>
</evidence>
<name>A0A803P796_CANSA</name>
<dbReference type="OMA" id="YHASEIN"/>
<dbReference type="Pfam" id="PF24758">
    <property type="entry name" value="LRR_At5g56370"/>
    <property type="match status" value="1"/>
</dbReference>
<organism evidence="2 3">
    <name type="scientific">Cannabis sativa</name>
    <name type="common">Hemp</name>
    <name type="synonym">Marijuana</name>
    <dbReference type="NCBI Taxonomy" id="3483"/>
    <lineage>
        <taxon>Eukaryota</taxon>
        <taxon>Viridiplantae</taxon>
        <taxon>Streptophyta</taxon>
        <taxon>Embryophyta</taxon>
        <taxon>Tracheophyta</taxon>
        <taxon>Spermatophyta</taxon>
        <taxon>Magnoliopsida</taxon>
        <taxon>eudicotyledons</taxon>
        <taxon>Gunneridae</taxon>
        <taxon>Pentapetalae</taxon>
        <taxon>rosids</taxon>
        <taxon>fabids</taxon>
        <taxon>Rosales</taxon>
        <taxon>Cannabaceae</taxon>
        <taxon>Cannabis</taxon>
    </lineage>
</organism>
<dbReference type="Pfam" id="PF00646">
    <property type="entry name" value="F-box"/>
    <property type="match status" value="1"/>
</dbReference>
<dbReference type="InterPro" id="IPR036047">
    <property type="entry name" value="F-box-like_dom_sf"/>
</dbReference>
<reference evidence="2" key="1">
    <citation type="submission" date="2018-11" db="EMBL/GenBank/DDBJ databases">
        <authorList>
            <person name="Grassa J C."/>
        </authorList>
    </citation>
    <scope>NUCLEOTIDE SEQUENCE [LARGE SCALE GENOMIC DNA]</scope>
</reference>
<evidence type="ECO:0000313" key="2">
    <source>
        <dbReference type="EnsemblPlants" id="cds.evm.model.03.194"/>
    </source>
</evidence>
<dbReference type="InterPro" id="IPR032675">
    <property type="entry name" value="LRR_dom_sf"/>
</dbReference>
<dbReference type="CDD" id="cd22160">
    <property type="entry name" value="F-box_AtFBL13-like"/>
    <property type="match status" value="1"/>
</dbReference>
<dbReference type="SUPFAM" id="SSF52058">
    <property type="entry name" value="L domain-like"/>
    <property type="match status" value="1"/>
</dbReference>
<dbReference type="PROSITE" id="PS50181">
    <property type="entry name" value="FBOX"/>
    <property type="match status" value="1"/>
</dbReference>
<sequence>MAEKRVKTTLMVDEEEDRLSKLPDSLIIHILSFLSTKDAVSTCLVSDRWKLMWYSVPKLSFSDFDWPNNPKKLYSYVNNYLEHRKRGMNFIRDSAITSFRLHIHYLEHRKRGMNLSKVSHLDKWLAFIAEMNVKEIDLCVNRTVINNIGFHYYSLPKTLAVNSSHLTILNLTSVELDSSYSFSFPSLKTLSLTYVRLGDNVVEKILMGSSSLESLRLHFCYLSSDPQLRIKIQHSLSLKFLDIILRKDLVKQIDLINLESLFLTGVSFEKIKVSACKAIRILKLVINLESSFEHLISNIPLLEEFTFTKRRKCKLKHIKISNQHLEKLFVHNPYNEELNVILKSTPKLTTVVYTGCIKLSVSMESSNLLFGTFVILVAQENYDTDWFVNFMNFLLNLKCSWRSIDIHVKSDEALFFPEKLKRVCRSPLVDWKNLTFFTEYEPERESNLKDALQWISPTLSLKKGRHYYQHAFKVFEKYKDEFL</sequence>
<protein>
    <recommendedName>
        <fullName evidence="1">F-box domain-containing protein</fullName>
    </recommendedName>
</protein>
<evidence type="ECO:0000259" key="1">
    <source>
        <dbReference type="PROSITE" id="PS50181"/>
    </source>
</evidence>
<dbReference type="Proteomes" id="UP000596661">
    <property type="component" value="Chromosome 3"/>
</dbReference>
<dbReference type="InterPro" id="IPR055411">
    <property type="entry name" value="LRR_FXL15/At3g58940/PEG3-like"/>
</dbReference>
<dbReference type="AlphaFoldDB" id="A0A803P796"/>
<keyword evidence="3" id="KW-1185">Reference proteome</keyword>